<feature type="domain" description="GAF" evidence="1">
    <location>
        <begin position="116"/>
        <end position="218"/>
    </location>
</feature>
<dbReference type="Proteomes" id="UP001501637">
    <property type="component" value="Unassembled WGS sequence"/>
</dbReference>
<keyword evidence="3" id="KW-1185">Reference proteome</keyword>
<sequence length="430" mass="46506">MNATSTINLARISAMDCTQAARLLAGVRHAALSGEQPRVLPRPVIEESWGRMLLDGVDPDHDFRSRLLGIEELEERRRASPLTEIMPVLRDALVSVADAAHHIMVVCDPEGRVLWREGNSAVLRKADSLGFELGADWAENTVGTNGIGTPLVVRRAVQVFSAEHFVETHHAWTCTGAPITDPRDGRLLGVVDISGPLNTMHPATLALVDSVAKLAEARLRETHVTALDRLRSVAAPVLARLAGRAVAVDAHGWTAAVTGMPPTDRLSLPKSLSAGHAWLPSLGTCAVEQLPGGWLLRVEEDPQPLAATRVILDVSGPRRWSVTVEGGGAGGWTHELSPRHAELLYLLSTHPKGRTASGLADDMFGDPARTVTVRAELSRVRRYLGGLLAHRPYRFPEDVDVEVILPEHPANLLPHSTAPAVREARRVPEP</sequence>
<dbReference type="Pfam" id="PF01590">
    <property type="entry name" value="GAF"/>
    <property type="match status" value="1"/>
</dbReference>
<name>A0ABP6MAX0_9ACTN</name>
<accession>A0ABP6MAX0</accession>
<dbReference type="EMBL" id="BAAAUG010000012">
    <property type="protein sequence ID" value="GAA3084124.1"/>
    <property type="molecule type" value="Genomic_DNA"/>
</dbReference>
<evidence type="ECO:0000313" key="3">
    <source>
        <dbReference type="Proteomes" id="UP001501637"/>
    </source>
</evidence>
<organism evidence="2 3">
    <name type="scientific">Streptomyces rectiviolaceus</name>
    <dbReference type="NCBI Taxonomy" id="332591"/>
    <lineage>
        <taxon>Bacteria</taxon>
        <taxon>Bacillati</taxon>
        <taxon>Actinomycetota</taxon>
        <taxon>Actinomycetes</taxon>
        <taxon>Kitasatosporales</taxon>
        <taxon>Streptomycetaceae</taxon>
        <taxon>Streptomyces</taxon>
    </lineage>
</organism>
<dbReference type="InterPro" id="IPR003018">
    <property type="entry name" value="GAF"/>
</dbReference>
<evidence type="ECO:0000259" key="1">
    <source>
        <dbReference type="Pfam" id="PF01590"/>
    </source>
</evidence>
<comment type="caution">
    <text evidence="2">The sequence shown here is derived from an EMBL/GenBank/DDBJ whole genome shotgun (WGS) entry which is preliminary data.</text>
</comment>
<evidence type="ECO:0000313" key="2">
    <source>
        <dbReference type="EMBL" id="GAA3084124.1"/>
    </source>
</evidence>
<dbReference type="Gene3D" id="3.30.450.40">
    <property type="match status" value="1"/>
</dbReference>
<proteinExistence type="predicted"/>
<dbReference type="InterPro" id="IPR029016">
    <property type="entry name" value="GAF-like_dom_sf"/>
</dbReference>
<dbReference type="RefSeq" id="WP_344518632.1">
    <property type="nucleotide sequence ID" value="NZ_BAAAUG010000012.1"/>
</dbReference>
<reference evidence="3" key="1">
    <citation type="journal article" date="2019" name="Int. J. Syst. Evol. Microbiol.">
        <title>The Global Catalogue of Microorganisms (GCM) 10K type strain sequencing project: providing services to taxonomists for standard genome sequencing and annotation.</title>
        <authorList>
            <consortium name="The Broad Institute Genomics Platform"/>
            <consortium name="The Broad Institute Genome Sequencing Center for Infectious Disease"/>
            <person name="Wu L."/>
            <person name="Ma J."/>
        </authorList>
    </citation>
    <scope>NUCLEOTIDE SEQUENCE [LARGE SCALE GENOMIC DNA]</scope>
    <source>
        <strain evidence="3">JCM 9092</strain>
    </source>
</reference>
<gene>
    <name evidence="2" type="ORF">GCM10010449_04940</name>
</gene>
<protein>
    <submittedName>
        <fullName evidence="2">GAF domain-containing protein</fullName>
    </submittedName>
</protein>